<keyword evidence="1" id="KW-0677">Repeat</keyword>
<dbReference type="EMBL" id="JAACJO010000007">
    <property type="protein sequence ID" value="KAF5355921.1"/>
    <property type="molecule type" value="Genomic_DNA"/>
</dbReference>
<evidence type="ECO:0000256" key="2">
    <source>
        <dbReference type="SAM" id="MobiDB-lite"/>
    </source>
</evidence>
<dbReference type="OrthoDB" id="5967843at2759"/>
<dbReference type="PANTHER" id="PTHR10039:SF17">
    <property type="entry name" value="FUNGAL STAND N-TERMINAL GOODBYE DOMAIN-CONTAINING PROTEIN-RELATED"/>
    <property type="match status" value="1"/>
</dbReference>
<dbReference type="InterPro" id="IPR022226">
    <property type="entry name" value="DUF3752"/>
</dbReference>
<dbReference type="PANTHER" id="PTHR10039">
    <property type="entry name" value="AMELOGENIN"/>
    <property type="match status" value="1"/>
</dbReference>
<feature type="domain" description="DUF3752" evidence="3">
    <location>
        <begin position="69"/>
        <end position="151"/>
    </location>
</feature>
<accession>A0A8H5DAW6</accession>
<protein>
    <recommendedName>
        <fullName evidence="7">NACHT domain-containing protein</fullName>
    </recommendedName>
</protein>
<feature type="domain" description="Nephrocystin 3-like N-terminal" evidence="4">
    <location>
        <begin position="288"/>
        <end position="452"/>
    </location>
</feature>
<dbReference type="AlphaFoldDB" id="A0A8H5DAW6"/>
<reference evidence="5 6" key="1">
    <citation type="journal article" date="2020" name="ISME J.">
        <title>Uncovering the hidden diversity of litter-decomposition mechanisms in mushroom-forming fungi.</title>
        <authorList>
            <person name="Floudas D."/>
            <person name="Bentzer J."/>
            <person name="Ahren D."/>
            <person name="Johansson T."/>
            <person name="Persson P."/>
            <person name="Tunlid A."/>
        </authorList>
    </citation>
    <scope>NUCLEOTIDE SEQUENCE [LARGE SCALE GENOMIC DNA]</scope>
    <source>
        <strain evidence="5 6">CBS 146.42</strain>
    </source>
</reference>
<feature type="region of interest" description="Disordered" evidence="2">
    <location>
        <begin position="126"/>
        <end position="146"/>
    </location>
</feature>
<dbReference type="Proteomes" id="UP000559027">
    <property type="component" value="Unassembled WGS sequence"/>
</dbReference>
<gene>
    <name evidence="5" type="ORF">D9756_004379</name>
</gene>
<organism evidence="5 6">
    <name type="scientific">Leucocoprinus leucothites</name>
    <dbReference type="NCBI Taxonomy" id="201217"/>
    <lineage>
        <taxon>Eukaryota</taxon>
        <taxon>Fungi</taxon>
        <taxon>Dikarya</taxon>
        <taxon>Basidiomycota</taxon>
        <taxon>Agaricomycotina</taxon>
        <taxon>Agaricomycetes</taxon>
        <taxon>Agaricomycetidae</taxon>
        <taxon>Agaricales</taxon>
        <taxon>Agaricineae</taxon>
        <taxon>Agaricaceae</taxon>
        <taxon>Leucocoprinus</taxon>
    </lineage>
</organism>
<dbReference type="SUPFAM" id="SSF52540">
    <property type="entry name" value="P-loop containing nucleoside triphosphate hydrolases"/>
    <property type="match status" value="1"/>
</dbReference>
<evidence type="ECO:0000256" key="1">
    <source>
        <dbReference type="ARBA" id="ARBA00022737"/>
    </source>
</evidence>
<dbReference type="InterPro" id="IPR056884">
    <property type="entry name" value="NPHP3-like_N"/>
</dbReference>
<dbReference type="Pfam" id="PF24883">
    <property type="entry name" value="NPHP3_N"/>
    <property type="match status" value="1"/>
</dbReference>
<proteinExistence type="predicted"/>
<dbReference type="InterPro" id="IPR027417">
    <property type="entry name" value="P-loop_NTPase"/>
</dbReference>
<dbReference type="Pfam" id="PF12572">
    <property type="entry name" value="DUF3752"/>
    <property type="match status" value="1"/>
</dbReference>
<keyword evidence="6" id="KW-1185">Reference proteome</keyword>
<evidence type="ECO:0000313" key="6">
    <source>
        <dbReference type="Proteomes" id="UP000559027"/>
    </source>
</evidence>
<name>A0A8H5DAW6_9AGAR</name>
<evidence type="ECO:0000313" key="5">
    <source>
        <dbReference type="EMBL" id="KAF5355921.1"/>
    </source>
</evidence>
<sequence>MFKGLSTDPPHTTHTPIFGERRSAIRSKHRPAFFRSDVEDHAKALKAYDVSGDDNKKRDENLYPVAALHLDTTKLKARKFARTSGLVNKGDNSLWIETPAEIQQQIAGEVAGKKSRAVDVANGEALSLGSSDRKRSKQEEESIRRGVDEYTLDASEADRRDNIETIATEPHKGNYLHYLDIGVSQTRRLDFSLNARQTLPKGIQTPDMEEKNHAGKPPALSLYPSLGHFANASGFVINGQVNMGDTIQSNQPVLQRLIDKGNPRAIHDSDYREYPPRCSENTRASLRNEVLQWRGNPNREQRLMWYMGPAGIGKSAIAQSIAEELEETGHLGGTFFFSRPGQINDPATVIPTLAYQLAMRNNTYKQIVNQRLADDLLILNKNRSTQFKKLIIEPFQIIATAPDASLQDPLLIILDGLDECKGTEAQCELVQLLLDHAGRIQQFPLLWLIYSRPEWHLRTIVSDVDFPAACEKKEISVNDAEAQADARRLLEGELAKIRKQFAGFLPADWPPRQDVDRLCKAASGHLGYVSFMARFIGDKEVGNPEKQLRICTRVASGFGVDGGTQVNPLEALDRLYGRVLSDVPATVLPITMQILSASLNHWRGSVNLVQNQADYLLLTQASYYGALKSLHSVLNVPHSSEASSKALQFYHASFTDFLRDPARSGKFHISEATEDLDIAVRCIRWLGKHNNTSPIVNANVLGVASSFPWYIARHLTNEHLTTFMDEMESFDFENLQDPDPEYFAEFIHWLITQTPPNKLLVRLADKPSEGTFRTLSVEYRVGTSVFEDWVSDFFPDDKSKQSPLSLHFLIGVSTQLHVYLTVYK</sequence>
<evidence type="ECO:0000259" key="4">
    <source>
        <dbReference type="Pfam" id="PF24883"/>
    </source>
</evidence>
<evidence type="ECO:0008006" key="7">
    <source>
        <dbReference type="Google" id="ProtNLM"/>
    </source>
</evidence>
<feature type="compositionally biased region" description="Basic and acidic residues" evidence="2">
    <location>
        <begin position="131"/>
        <end position="146"/>
    </location>
</feature>
<comment type="caution">
    <text evidence="5">The sequence shown here is derived from an EMBL/GenBank/DDBJ whole genome shotgun (WGS) entry which is preliminary data.</text>
</comment>
<evidence type="ECO:0000259" key="3">
    <source>
        <dbReference type="Pfam" id="PF12572"/>
    </source>
</evidence>
<dbReference type="Gene3D" id="3.40.50.300">
    <property type="entry name" value="P-loop containing nucleotide triphosphate hydrolases"/>
    <property type="match status" value="1"/>
</dbReference>